<proteinExistence type="predicted"/>
<keyword evidence="1" id="KW-0472">Membrane</keyword>
<comment type="caution">
    <text evidence="2">The sequence shown here is derived from an EMBL/GenBank/DDBJ whole genome shotgun (WGS) entry which is preliminary data.</text>
</comment>
<keyword evidence="1" id="KW-1133">Transmembrane helix</keyword>
<gene>
    <name evidence="2" type="ORF">S03H2_61451</name>
</gene>
<reference evidence="2" key="1">
    <citation type="journal article" date="2014" name="Front. Microbiol.">
        <title>High frequency of phylogenetically diverse reductive dehalogenase-homologous genes in deep subseafloor sedimentary metagenomes.</title>
        <authorList>
            <person name="Kawai M."/>
            <person name="Futagami T."/>
            <person name="Toyoda A."/>
            <person name="Takaki Y."/>
            <person name="Nishi S."/>
            <person name="Hori S."/>
            <person name="Arai W."/>
            <person name="Tsubouchi T."/>
            <person name="Morono Y."/>
            <person name="Uchiyama I."/>
            <person name="Ito T."/>
            <person name="Fujiyama A."/>
            <person name="Inagaki F."/>
            <person name="Takami H."/>
        </authorList>
    </citation>
    <scope>NUCLEOTIDE SEQUENCE</scope>
    <source>
        <strain evidence="2">Expedition CK06-06</strain>
    </source>
</reference>
<keyword evidence="1" id="KW-0812">Transmembrane</keyword>
<dbReference type="EMBL" id="BARU01039669">
    <property type="protein sequence ID" value="GAH83649.1"/>
    <property type="molecule type" value="Genomic_DNA"/>
</dbReference>
<protein>
    <submittedName>
        <fullName evidence="2">Uncharacterized protein</fullName>
    </submittedName>
</protein>
<dbReference type="AlphaFoldDB" id="X1K035"/>
<feature type="transmembrane region" description="Helical" evidence="1">
    <location>
        <begin position="65"/>
        <end position="83"/>
    </location>
</feature>
<evidence type="ECO:0000256" key="1">
    <source>
        <dbReference type="SAM" id="Phobius"/>
    </source>
</evidence>
<sequence>MGKKNGFPIQKIYSWLRMGALAAPALIVATTPGLTNRQKIERGFTKYTGWHFQKKKFVLAELMEGYMPLIGATIGTVVIPKIISMIRRF</sequence>
<organism evidence="2">
    <name type="scientific">marine sediment metagenome</name>
    <dbReference type="NCBI Taxonomy" id="412755"/>
    <lineage>
        <taxon>unclassified sequences</taxon>
        <taxon>metagenomes</taxon>
        <taxon>ecological metagenomes</taxon>
    </lineage>
</organism>
<name>X1K035_9ZZZZ</name>
<accession>X1K035</accession>
<evidence type="ECO:0000313" key="2">
    <source>
        <dbReference type="EMBL" id="GAH83649.1"/>
    </source>
</evidence>